<dbReference type="RefSeq" id="WP_179240179.1">
    <property type="nucleotide sequence ID" value="NZ_CP058595.1"/>
</dbReference>
<accession>A0A7H9AJR9</accession>
<protein>
    <recommendedName>
        <fullName evidence="5 6">Dephospho-CoA kinase</fullName>
        <ecNumber evidence="5 6">2.7.1.24</ecNumber>
    </recommendedName>
    <alternativeName>
        <fullName evidence="5">Dephosphocoenzyme A kinase</fullName>
    </alternativeName>
</protein>
<keyword evidence="5" id="KW-0963">Cytoplasm</keyword>
<keyword evidence="3 5" id="KW-0067">ATP-binding</keyword>
<dbReference type="GO" id="GO:0005737">
    <property type="term" value="C:cytoplasm"/>
    <property type="evidence" value="ECO:0007669"/>
    <property type="project" value="UniProtKB-SubCell"/>
</dbReference>
<evidence type="ECO:0000313" key="8">
    <source>
        <dbReference type="Proteomes" id="UP000509302"/>
    </source>
</evidence>
<dbReference type="GO" id="GO:0015937">
    <property type="term" value="P:coenzyme A biosynthetic process"/>
    <property type="evidence" value="ECO:0007669"/>
    <property type="project" value="UniProtKB-UniRule"/>
</dbReference>
<dbReference type="Proteomes" id="UP000509302">
    <property type="component" value="Chromosome"/>
</dbReference>
<dbReference type="GO" id="GO:0005524">
    <property type="term" value="F:ATP binding"/>
    <property type="evidence" value="ECO:0007669"/>
    <property type="project" value="UniProtKB-UniRule"/>
</dbReference>
<dbReference type="PANTHER" id="PTHR10695:SF46">
    <property type="entry name" value="BIFUNCTIONAL COENZYME A SYNTHASE-RELATED"/>
    <property type="match status" value="1"/>
</dbReference>
<evidence type="ECO:0000256" key="2">
    <source>
        <dbReference type="ARBA" id="ARBA00022741"/>
    </source>
</evidence>
<reference evidence="7 8" key="1">
    <citation type="journal article" date="2006" name="Int. J. Syst. Evol. Microbiol.">
        <title>Costertonia aggregata gen. nov., sp. nov., a mesophilic marine bacterium of the family Flavobacteriaceae, isolated from a mature biofilm.</title>
        <authorList>
            <person name="Kwon K.K."/>
            <person name="Lee Y.K."/>
            <person name="Lee H.K."/>
        </authorList>
    </citation>
    <scope>NUCLEOTIDE SEQUENCE [LARGE SCALE GENOMIC DNA]</scope>
    <source>
        <strain evidence="7 8">KCCM 42265</strain>
    </source>
</reference>
<feature type="binding site" evidence="5">
    <location>
        <begin position="11"/>
        <end position="16"/>
    </location>
    <ligand>
        <name>ATP</name>
        <dbReference type="ChEBI" id="CHEBI:30616"/>
    </ligand>
</feature>
<keyword evidence="5 7" id="KW-0418">Kinase</keyword>
<dbReference type="AlphaFoldDB" id="A0A7H9AJR9"/>
<comment type="similarity">
    <text evidence="1 5">Belongs to the CoaE family.</text>
</comment>
<keyword evidence="2 5" id="KW-0547">Nucleotide-binding</keyword>
<keyword evidence="4 5" id="KW-0173">Coenzyme A biosynthesis</keyword>
<dbReference type="PANTHER" id="PTHR10695">
    <property type="entry name" value="DEPHOSPHO-COA KINASE-RELATED"/>
    <property type="match status" value="1"/>
</dbReference>
<dbReference type="EC" id="2.7.1.24" evidence="5 6"/>
<keyword evidence="8" id="KW-1185">Reference proteome</keyword>
<dbReference type="InterPro" id="IPR027417">
    <property type="entry name" value="P-loop_NTPase"/>
</dbReference>
<dbReference type="InterPro" id="IPR001977">
    <property type="entry name" value="Depp_CoAkinase"/>
</dbReference>
<evidence type="ECO:0000256" key="3">
    <source>
        <dbReference type="ARBA" id="ARBA00022840"/>
    </source>
</evidence>
<dbReference type="Gene3D" id="3.40.50.300">
    <property type="entry name" value="P-loop containing nucleotide triphosphate hydrolases"/>
    <property type="match status" value="1"/>
</dbReference>
<evidence type="ECO:0000313" key="7">
    <source>
        <dbReference type="EMBL" id="QLG43842.1"/>
    </source>
</evidence>
<dbReference type="EMBL" id="CP058595">
    <property type="protein sequence ID" value="QLG43842.1"/>
    <property type="molecule type" value="Genomic_DNA"/>
</dbReference>
<dbReference type="KEGG" id="cagg:HYG79_00240"/>
<gene>
    <name evidence="5" type="primary">coaE</name>
    <name evidence="7" type="ORF">HYG79_00240</name>
</gene>
<comment type="function">
    <text evidence="5">Catalyzes the phosphorylation of the 3'-hydroxyl group of dephosphocoenzyme A to form coenzyme A.</text>
</comment>
<evidence type="ECO:0000256" key="4">
    <source>
        <dbReference type="ARBA" id="ARBA00022993"/>
    </source>
</evidence>
<comment type="pathway">
    <text evidence="5">Cofactor biosynthesis; coenzyme A biosynthesis; CoA from (R)-pantothenate: step 5/5.</text>
</comment>
<sequence>MITVGLTGGIGSGKSTVAKMFKKLNVPVYVSDKEAKKLMRSSKKIKKELISLFGVEAFKDEKLNKTLISDIVFKDREMLKKLNKIVHPAVRKHFKAWSAKQKAPYVVQEAAIIFENGTHDFYDRIILVTAPQESRIQRVMKRDNVPIENVVARIKNQWPDSKKIQMADYVIENSNLAETHQKVKAIHNALLDYC</sequence>
<name>A0A7H9AJR9_9FLAO</name>
<evidence type="ECO:0000256" key="1">
    <source>
        <dbReference type="ARBA" id="ARBA00009018"/>
    </source>
</evidence>
<comment type="catalytic activity">
    <reaction evidence="5">
        <text>3'-dephospho-CoA + ATP = ADP + CoA + H(+)</text>
        <dbReference type="Rhea" id="RHEA:18245"/>
        <dbReference type="ChEBI" id="CHEBI:15378"/>
        <dbReference type="ChEBI" id="CHEBI:30616"/>
        <dbReference type="ChEBI" id="CHEBI:57287"/>
        <dbReference type="ChEBI" id="CHEBI:57328"/>
        <dbReference type="ChEBI" id="CHEBI:456216"/>
        <dbReference type="EC" id="2.7.1.24"/>
    </reaction>
</comment>
<evidence type="ECO:0000256" key="6">
    <source>
        <dbReference type="NCBIfam" id="TIGR00152"/>
    </source>
</evidence>
<dbReference type="UniPathway" id="UPA00241">
    <property type="reaction ID" value="UER00356"/>
</dbReference>
<organism evidence="7 8">
    <name type="scientific">Costertonia aggregata</name>
    <dbReference type="NCBI Taxonomy" id="343403"/>
    <lineage>
        <taxon>Bacteria</taxon>
        <taxon>Pseudomonadati</taxon>
        <taxon>Bacteroidota</taxon>
        <taxon>Flavobacteriia</taxon>
        <taxon>Flavobacteriales</taxon>
        <taxon>Flavobacteriaceae</taxon>
        <taxon>Costertonia</taxon>
    </lineage>
</organism>
<dbReference type="PROSITE" id="PS51219">
    <property type="entry name" value="DPCK"/>
    <property type="match status" value="1"/>
</dbReference>
<dbReference type="CDD" id="cd02022">
    <property type="entry name" value="DPCK"/>
    <property type="match status" value="1"/>
</dbReference>
<dbReference type="Pfam" id="PF01121">
    <property type="entry name" value="CoaE"/>
    <property type="match status" value="1"/>
</dbReference>
<dbReference type="GO" id="GO:0004140">
    <property type="term" value="F:dephospho-CoA kinase activity"/>
    <property type="evidence" value="ECO:0007669"/>
    <property type="project" value="UniProtKB-UniRule"/>
</dbReference>
<comment type="subcellular location">
    <subcellularLocation>
        <location evidence="5">Cytoplasm</location>
    </subcellularLocation>
</comment>
<keyword evidence="5 7" id="KW-0808">Transferase</keyword>
<dbReference type="HAMAP" id="MF_00376">
    <property type="entry name" value="Dephospho_CoA_kinase"/>
    <property type="match status" value="1"/>
</dbReference>
<dbReference type="SUPFAM" id="SSF52540">
    <property type="entry name" value="P-loop containing nucleoside triphosphate hydrolases"/>
    <property type="match status" value="1"/>
</dbReference>
<dbReference type="NCBIfam" id="TIGR00152">
    <property type="entry name" value="dephospho-CoA kinase"/>
    <property type="match status" value="1"/>
</dbReference>
<proteinExistence type="inferred from homology"/>
<evidence type="ECO:0000256" key="5">
    <source>
        <dbReference type="HAMAP-Rule" id="MF_00376"/>
    </source>
</evidence>